<proteinExistence type="predicted"/>
<comment type="caution">
    <text evidence="1">The sequence shown here is derived from an EMBL/GenBank/DDBJ whole genome shotgun (WGS) entry which is preliminary data.</text>
</comment>
<accession>A0AAV0ITD1</accession>
<evidence type="ECO:0000313" key="1">
    <source>
        <dbReference type="EMBL" id="CAI0400012.1"/>
    </source>
</evidence>
<organism evidence="1 2">
    <name type="scientific">Linum tenue</name>
    <dbReference type="NCBI Taxonomy" id="586396"/>
    <lineage>
        <taxon>Eukaryota</taxon>
        <taxon>Viridiplantae</taxon>
        <taxon>Streptophyta</taxon>
        <taxon>Embryophyta</taxon>
        <taxon>Tracheophyta</taxon>
        <taxon>Spermatophyta</taxon>
        <taxon>Magnoliopsida</taxon>
        <taxon>eudicotyledons</taxon>
        <taxon>Gunneridae</taxon>
        <taxon>Pentapetalae</taxon>
        <taxon>rosids</taxon>
        <taxon>fabids</taxon>
        <taxon>Malpighiales</taxon>
        <taxon>Linaceae</taxon>
        <taxon>Linum</taxon>
    </lineage>
</organism>
<name>A0AAV0ITD1_9ROSI</name>
<keyword evidence="2" id="KW-1185">Reference proteome</keyword>
<reference evidence="1" key="1">
    <citation type="submission" date="2022-08" db="EMBL/GenBank/DDBJ databases">
        <authorList>
            <person name="Gutierrez-Valencia J."/>
        </authorList>
    </citation>
    <scope>NUCLEOTIDE SEQUENCE</scope>
</reference>
<sequence length="106" mass="11968">SLNLTFHSVSCPAISRHFSIQTFLRAGQIKFPLSHLQATLSLPDVMLPPSSSSPFSLYLLFRLCCNCYCRSQESSFINGVQNLKGRWNAYLGRMKLILSSRVNKLN</sequence>
<gene>
    <name evidence="1" type="ORF">LITE_LOCUS10560</name>
</gene>
<evidence type="ECO:0000313" key="2">
    <source>
        <dbReference type="Proteomes" id="UP001154282"/>
    </source>
</evidence>
<dbReference type="Proteomes" id="UP001154282">
    <property type="component" value="Unassembled WGS sequence"/>
</dbReference>
<dbReference type="EMBL" id="CAMGYJ010000004">
    <property type="protein sequence ID" value="CAI0400012.1"/>
    <property type="molecule type" value="Genomic_DNA"/>
</dbReference>
<protein>
    <submittedName>
        <fullName evidence="1">Uncharacterized protein</fullName>
    </submittedName>
</protein>
<dbReference type="AlphaFoldDB" id="A0AAV0ITD1"/>
<feature type="non-terminal residue" evidence="1">
    <location>
        <position position="1"/>
    </location>
</feature>